<keyword evidence="8" id="KW-1185">Reference proteome</keyword>
<dbReference type="Proteomes" id="UP000448867">
    <property type="component" value="Unassembled WGS sequence"/>
</dbReference>
<evidence type="ECO:0000313" key="8">
    <source>
        <dbReference type="Proteomes" id="UP000448867"/>
    </source>
</evidence>
<accession>A0A7X2IYV9</accession>
<feature type="transmembrane region" description="Helical" evidence="5">
    <location>
        <begin position="21"/>
        <end position="42"/>
    </location>
</feature>
<sequence>MTDLRRSNKKKKKKKIRWLRVLLTVFVLSFLIVGGYAAYLAYTAYDAANQSFEELNRGEKSKLREEAVELAKDPVSILIMGVEDYSTGGADGRSDTLILMTLNPKEKTMKMLSIPRDTRVSVPGRERKTKINHTFAYGGKDLTIETVEDLLEIPIDYYATVGFDGFKEIVDELNGVEVDVPFDFWEKSDETGKRIYFSEGPKTMNGEEALAYARMRKRDPRGDFGRNERQKQIISAAIDKAISPSNLLKIDDIAYHVGQNVNSNLRISEALSFQRSYSGFSGSSIDKLTLEGEDIYIGGVYYFEPDDESLLTIQEELQVHLEHARPAYSRKNTE</sequence>
<dbReference type="NCBIfam" id="TIGR00350">
    <property type="entry name" value="lytR_cpsA_psr"/>
    <property type="match status" value="1"/>
</dbReference>
<evidence type="ECO:0000259" key="6">
    <source>
        <dbReference type="Pfam" id="PF03816"/>
    </source>
</evidence>
<keyword evidence="2 5" id="KW-0812">Transmembrane</keyword>
<name>A0A7X2IYV9_9BACI</name>
<evidence type="ECO:0000256" key="2">
    <source>
        <dbReference type="ARBA" id="ARBA00022692"/>
    </source>
</evidence>
<protein>
    <submittedName>
        <fullName evidence="7">LytR family transcriptional regulator</fullName>
    </submittedName>
</protein>
<gene>
    <name evidence="7" type="ORF">GJU40_08420</name>
</gene>
<keyword evidence="5" id="KW-0472">Membrane</keyword>
<evidence type="ECO:0000256" key="5">
    <source>
        <dbReference type="SAM" id="Phobius"/>
    </source>
</evidence>
<dbReference type="Pfam" id="PF03816">
    <property type="entry name" value="LytR_cpsA_psr"/>
    <property type="match status" value="1"/>
</dbReference>
<keyword evidence="4 5" id="KW-1133">Transmembrane helix</keyword>
<dbReference type="EMBL" id="WKKI01000012">
    <property type="protein sequence ID" value="MRX72174.1"/>
    <property type="molecule type" value="Genomic_DNA"/>
</dbReference>
<proteinExistence type="inferred from homology"/>
<keyword evidence="3" id="KW-0735">Signal-anchor</keyword>
<evidence type="ECO:0000256" key="1">
    <source>
        <dbReference type="ARBA" id="ARBA00006068"/>
    </source>
</evidence>
<dbReference type="OrthoDB" id="27330at2"/>
<comment type="similarity">
    <text evidence="1">Belongs to the LytR/CpsA/Psr (LCP) family.</text>
</comment>
<dbReference type="RefSeq" id="WP_154307315.1">
    <property type="nucleotide sequence ID" value="NZ_WKKI01000012.1"/>
</dbReference>
<dbReference type="InterPro" id="IPR050922">
    <property type="entry name" value="LytR/CpsA/Psr_CW_biosynth"/>
</dbReference>
<dbReference type="GO" id="GO:0071555">
    <property type="term" value="P:cell wall organization"/>
    <property type="evidence" value="ECO:0007669"/>
    <property type="project" value="UniProtKB-KW"/>
</dbReference>
<reference evidence="7 8" key="1">
    <citation type="submission" date="2019-11" db="EMBL/GenBank/DDBJ databases">
        <title>Bacillus lacus genome.</title>
        <authorList>
            <person name="Allen C.J."/>
            <person name="Newman J.D."/>
        </authorList>
    </citation>
    <scope>NUCLEOTIDE SEQUENCE [LARGE SCALE GENOMIC DNA]</scope>
    <source>
        <strain evidence="7 8">KCTC 33946</strain>
    </source>
</reference>
<evidence type="ECO:0000256" key="4">
    <source>
        <dbReference type="ARBA" id="ARBA00022989"/>
    </source>
</evidence>
<dbReference type="Gene3D" id="3.40.630.190">
    <property type="entry name" value="LCP protein"/>
    <property type="match status" value="1"/>
</dbReference>
<dbReference type="PANTHER" id="PTHR33392:SF10">
    <property type="entry name" value="POLYISOPRENYL-TEICHOIC ACID--PEPTIDOGLYCAN TEICHOIC ACID TRANSFERASE TAGV"/>
    <property type="match status" value="1"/>
</dbReference>
<dbReference type="PANTHER" id="PTHR33392">
    <property type="entry name" value="POLYISOPRENYL-TEICHOIC ACID--PEPTIDOGLYCAN TEICHOIC ACID TRANSFERASE TAGU"/>
    <property type="match status" value="1"/>
</dbReference>
<organism evidence="7 8">
    <name type="scientific">Metabacillus lacus</name>
    <dbReference type="NCBI Taxonomy" id="1983721"/>
    <lineage>
        <taxon>Bacteria</taxon>
        <taxon>Bacillati</taxon>
        <taxon>Bacillota</taxon>
        <taxon>Bacilli</taxon>
        <taxon>Bacillales</taxon>
        <taxon>Bacillaceae</taxon>
        <taxon>Metabacillus</taxon>
    </lineage>
</organism>
<evidence type="ECO:0000256" key="3">
    <source>
        <dbReference type="ARBA" id="ARBA00022968"/>
    </source>
</evidence>
<comment type="caution">
    <text evidence="7">The sequence shown here is derived from an EMBL/GenBank/DDBJ whole genome shotgun (WGS) entry which is preliminary data.</text>
</comment>
<evidence type="ECO:0000313" key="7">
    <source>
        <dbReference type="EMBL" id="MRX72174.1"/>
    </source>
</evidence>
<dbReference type="AlphaFoldDB" id="A0A7X2IYV9"/>
<feature type="domain" description="Cell envelope-related transcriptional attenuator" evidence="6">
    <location>
        <begin position="93"/>
        <end position="241"/>
    </location>
</feature>
<dbReference type="InterPro" id="IPR004474">
    <property type="entry name" value="LytR_CpsA_psr"/>
</dbReference>